<evidence type="ECO:0000313" key="2">
    <source>
        <dbReference type="EMBL" id="QCP54106.1"/>
    </source>
</evidence>
<sequence>MLGLTFWKHASEEKNDKNGGGLPVPPNPLAAKHRRQQKLRVLVLAGAALAAIAIAFGLPMIGLTVYLMATLPFILFAS</sequence>
<organism evidence="2 3">
    <name type="scientific">Trinickia violacea</name>
    <dbReference type="NCBI Taxonomy" id="2571746"/>
    <lineage>
        <taxon>Bacteria</taxon>
        <taxon>Pseudomonadati</taxon>
        <taxon>Pseudomonadota</taxon>
        <taxon>Betaproteobacteria</taxon>
        <taxon>Burkholderiales</taxon>
        <taxon>Burkholderiaceae</taxon>
        <taxon>Trinickia</taxon>
    </lineage>
</organism>
<proteinExistence type="predicted"/>
<protein>
    <submittedName>
        <fullName evidence="2">Uncharacterized protein</fullName>
    </submittedName>
</protein>
<evidence type="ECO:0000313" key="3">
    <source>
        <dbReference type="Proteomes" id="UP000298656"/>
    </source>
</evidence>
<gene>
    <name evidence="2" type="ORF">FAZ95_34535</name>
</gene>
<dbReference type="KEGG" id="tvl:FAZ95_34535"/>
<dbReference type="AlphaFoldDB" id="A0A4P8J035"/>
<feature type="transmembrane region" description="Helical" evidence="1">
    <location>
        <begin position="41"/>
        <end position="69"/>
    </location>
</feature>
<dbReference type="RefSeq" id="WP_137336874.1">
    <property type="nucleotide sequence ID" value="NZ_CP040078.1"/>
</dbReference>
<keyword evidence="1" id="KW-1133">Transmembrane helix</keyword>
<dbReference type="Proteomes" id="UP000298656">
    <property type="component" value="Chromosome 2"/>
</dbReference>
<reference evidence="2 3" key="1">
    <citation type="submission" date="2019-05" db="EMBL/GenBank/DDBJ databases">
        <title>Burkholderia sp. DHOD12, isolated from subtropical forest soil.</title>
        <authorList>
            <person name="Gao Z.-H."/>
            <person name="Qiu L.-H."/>
        </authorList>
    </citation>
    <scope>NUCLEOTIDE SEQUENCE [LARGE SCALE GENOMIC DNA]</scope>
    <source>
        <strain evidence="2 3">DHOD12</strain>
    </source>
</reference>
<dbReference type="EMBL" id="CP040078">
    <property type="protein sequence ID" value="QCP54106.1"/>
    <property type="molecule type" value="Genomic_DNA"/>
</dbReference>
<keyword evidence="3" id="KW-1185">Reference proteome</keyword>
<keyword evidence="1" id="KW-0812">Transmembrane</keyword>
<name>A0A4P8J035_9BURK</name>
<evidence type="ECO:0000256" key="1">
    <source>
        <dbReference type="SAM" id="Phobius"/>
    </source>
</evidence>
<accession>A0A4P8J035</accession>
<keyword evidence="1" id="KW-0472">Membrane</keyword>